<sequence>MDRSMIDTASGGALMDKTLAVVRNLISNMASNTQQFGVRGVVASKVVNETILNPQANVSVITLRSGKELPQKQAMSKTAKGKVAQLVINDTDTNVVA</sequence>
<protein>
    <submittedName>
        <fullName evidence="1">Uncharacterized protein</fullName>
    </submittedName>
</protein>
<feature type="non-terminal residue" evidence="1">
    <location>
        <position position="1"/>
    </location>
</feature>
<accession>A0A371H0R3</accession>
<organism evidence="1 2">
    <name type="scientific">Mucuna pruriens</name>
    <name type="common">Velvet bean</name>
    <name type="synonym">Dolichos pruriens</name>
    <dbReference type="NCBI Taxonomy" id="157652"/>
    <lineage>
        <taxon>Eukaryota</taxon>
        <taxon>Viridiplantae</taxon>
        <taxon>Streptophyta</taxon>
        <taxon>Embryophyta</taxon>
        <taxon>Tracheophyta</taxon>
        <taxon>Spermatophyta</taxon>
        <taxon>Magnoliopsida</taxon>
        <taxon>eudicotyledons</taxon>
        <taxon>Gunneridae</taxon>
        <taxon>Pentapetalae</taxon>
        <taxon>rosids</taxon>
        <taxon>fabids</taxon>
        <taxon>Fabales</taxon>
        <taxon>Fabaceae</taxon>
        <taxon>Papilionoideae</taxon>
        <taxon>50 kb inversion clade</taxon>
        <taxon>NPAAA clade</taxon>
        <taxon>indigoferoid/millettioid clade</taxon>
        <taxon>Phaseoleae</taxon>
        <taxon>Mucuna</taxon>
    </lineage>
</organism>
<proteinExistence type="predicted"/>
<reference evidence="1" key="1">
    <citation type="submission" date="2018-05" db="EMBL/GenBank/DDBJ databases">
        <title>Draft genome of Mucuna pruriens seed.</title>
        <authorList>
            <person name="Nnadi N.E."/>
            <person name="Vos R."/>
            <person name="Hasami M.H."/>
            <person name="Devisetty U.K."/>
            <person name="Aguiy J.C."/>
        </authorList>
    </citation>
    <scope>NUCLEOTIDE SEQUENCE [LARGE SCALE GENOMIC DNA]</scope>
    <source>
        <strain evidence="1">JCA_2017</strain>
    </source>
</reference>
<evidence type="ECO:0000313" key="2">
    <source>
        <dbReference type="Proteomes" id="UP000257109"/>
    </source>
</evidence>
<dbReference type="AlphaFoldDB" id="A0A371H0R3"/>
<comment type="caution">
    <text evidence="1">The sequence shown here is derived from an EMBL/GenBank/DDBJ whole genome shotgun (WGS) entry which is preliminary data.</text>
</comment>
<dbReference type="EMBL" id="QJKJ01003904">
    <property type="protein sequence ID" value="RDX96359.1"/>
    <property type="molecule type" value="Genomic_DNA"/>
</dbReference>
<gene>
    <name evidence="1" type="ORF">CR513_20990</name>
</gene>
<name>A0A371H0R3_MUCPR</name>
<dbReference type="Proteomes" id="UP000257109">
    <property type="component" value="Unassembled WGS sequence"/>
</dbReference>
<keyword evidence="2" id="KW-1185">Reference proteome</keyword>
<evidence type="ECO:0000313" key="1">
    <source>
        <dbReference type="EMBL" id="RDX96359.1"/>
    </source>
</evidence>